<keyword evidence="2" id="KW-0472">Membrane</keyword>
<feature type="region of interest" description="Disordered" evidence="1">
    <location>
        <begin position="100"/>
        <end position="120"/>
    </location>
</feature>
<evidence type="ECO:0000313" key="4">
    <source>
        <dbReference type="Proteomes" id="UP001205566"/>
    </source>
</evidence>
<evidence type="ECO:0000256" key="2">
    <source>
        <dbReference type="SAM" id="Phobius"/>
    </source>
</evidence>
<comment type="caution">
    <text evidence="3">The sequence shown here is derived from an EMBL/GenBank/DDBJ whole genome shotgun (WGS) entry which is preliminary data.</text>
</comment>
<protein>
    <submittedName>
        <fullName evidence="3">Uncharacterized protein</fullName>
    </submittedName>
</protein>
<organism evidence="3 4">
    <name type="scientific">Microbulbifer elongatus</name>
    <dbReference type="NCBI Taxonomy" id="86173"/>
    <lineage>
        <taxon>Bacteria</taxon>
        <taxon>Pseudomonadati</taxon>
        <taxon>Pseudomonadota</taxon>
        <taxon>Gammaproteobacteria</taxon>
        <taxon>Cellvibrionales</taxon>
        <taxon>Microbulbiferaceae</taxon>
        <taxon>Microbulbifer</taxon>
    </lineage>
</organism>
<evidence type="ECO:0000313" key="3">
    <source>
        <dbReference type="EMBL" id="MCQ3830131.1"/>
    </source>
</evidence>
<feature type="transmembrane region" description="Helical" evidence="2">
    <location>
        <begin position="6"/>
        <end position="24"/>
    </location>
</feature>
<reference evidence="3" key="1">
    <citation type="thesis" date="2020" institute="Technische Universitat Dresden" country="Dresden, Germany">
        <title>The Agarolytic System of Microbulbifer elongatus PORT2, Isolated from Batu Karas, Pangandaran West Java Indonesia.</title>
        <authorList>
            <person name="Anggraeni S.R."/>
        </authorList>
    </citation>
    <scope>NUCLEOTIDE SEQUENCE</scope>
    <source>
        <strain evidence="3">PORT2</strain>
    </source>
</reference>
<gene>
    <name evidence="3" type="ORF">HXX02_11785</name>
</gene>
<proteinExistence type="predicted"/>
<dbReference type="EMBL" id="JACASI010000031">
    <property type="protein sequence ID" value="MCQ3830131.1"/>
    <property type="molecule type" value="Genomic_DNA"/>
</dbReference>
<sequence>MPPWFETTLAIFAAIAAVFFFAKYRETSAALHESERMKHKLSKDLDRYRDVPQLRALRDGLIGERNLPVDDEGREHILIRDSARKAVHITLEKRKAEAVAEDRSPEYVAGGEARPLQELE</sequence>
<keyword evidence="2" id="KW-0812">Transmembrane</keyword>
<dbReference type="RefSeq" id="WP_231759011.1">
    <property type="nucleotide sequence ID" value="NZ_CP088953.1"/>
</dbReference>
<dbReference type="Proteomes" id="UP001205566">
    <property type="component" value="Unassembled WGS sequence"/>
</dbReference>
<evidence type="ECO:0000256" key="1">
    <source>
        <dbReference type="SAM" id="MobiDB-lite"/>
    </source>
</evidence>
<keyword evidence="2" id="KW-1133">Transmembrane helix</keyword>
<name>A0ABT1P4X3_9GAMM</name>
<accession>A0ABT1P4X3</accession>
<keyword evidence="4" id="KW-1185">Reference proteome</keyword>